<proteinExistence type="predicted"/>
<comment type="caution">
    <text evidence="9">The sequence shown here is derived from an EMBL/GenBank/DDBJ whole genome shotgun (WGS) entry which is preliminary data.</text>
</comment>
<dbReference type="InterPro" id="IPR008979">
    <property type="entry name" value="Galactose-bd-like_sf"/>
</dbReference>
<dbReference type="CDD" id="cd23669">
    <property type="entry name" value="GH55_SacteLam55A-like"/>
    <property type="match status" value="1"/>
</dbReference>
<dbReference type="InterPro" id="IPR003961">
    <property type="entry name" value="FN3_dom"/>
</dbReference>
<dbReference type="InterPro" id="IPR000421">
    <property type="entry name" value="FA58C"/>
</dbReference>
<dbReference type="CDD" id="cd00063">
    <property type="entry name" value="FN3"/>
    <property type="match status" value="1"/>
</dbReference>
<reference evidence="9 10" key="1">
    <citation type="submission" date="2017-03" db="EMBL/GenBank/DDBJ databases">
        <title>Isolation of Levoglucosan Utilizing Bacteria.</title>
        <authorList>
            <person name="Arya A.S."/>
        </authorList>
    </citation>
    <scope>NUCLEOTIDE SEQUENCE [LARGE SCALE GENOMIC DNA]</scope>
    <source>
        <strain evidence="9 10">MEC069</strain>
    </source>
</reference>
<evidence type="ECO:0000313" key="10">
    <source>
        <dbReference type="Proteomes" id="UP000298246"/>
    </source>
</evidence>
<dbReference type="InterPro" id="IPR036116">
    <property type="entry name" value="FN3_sf"/>
</dbReference>
<evidence type="ECO:0000256" key="2">
    <source>
        <dbReference type="ARBA" id="ARBA00022801"/>
    </source>
</evidence>
<dbReference type="OrthoDB" id="52286at2"/>
<keyword evidence="4" id="KW-0326">Glycosidase</keyword>
<evidence type="ECO:0000256" key="5">
    <source>
        <dbReference type="ARBA" id="ARBA00023326"/>
    </source>
</evidence>
<dbReference type="EMBL" id="MYFO01000007">
    <property type="protein sequence ID" value="TFE89306.1"/>
    <property type="molecule type" value="Genomic_DNA"/>
</dbReference>
<dbReference type="FunFam" id="2.60.40.10:FF:001114">
    <property type="entry name" value="Chitinase A1"/>
    <property type="match status" value="1"/>
</dbReference>
<keyword evidence="5" id="KW-0624">Polysaccharide degradation</keyword>
<evidence type="ECO:0000256" key="4">
    <source>
        <dbReference type="ARBA" id="ARBA00023295"/>
    </source>
</evidence>
<protein>
    <recommendedName>
        <fullName evidence="11">Coagulation factor 5/8 type domain protein</fullName>
    </recommendedName>
</protein>
<keyword evidence="10" id="KW-1185">Reference proteome</keyword>
<evidence type="ECO:0008006" key="11">
    <source>
        <dbReference type="Google" id="ProtNLM"/>
    </source>
</evidence>
<dbReference type="Proteomes" id="UP000298246">
    <property type="component" value="Unassembled WGS sequence"/>
</dbReference>
<dbReference type="RefSeq" id="WP_134751367.1">
    <property type="nucleotide sequence ID" value="NZ_MYFO02000005.1"/>
</dbReference>
<feature type="domain" description="F5/8 type C" evidence="7">
    <location>
        <begin position="677"/>
        <end position="831"/>
    </location>
</feature>
<dbReference type="Pfam" id="PF00754">
    <property type="entry name" value="F5_F8_type_C"/>
    <property type="match status" value="2"/>
</dbReference>
<dbReference type="AlphaFoldDB" id="A0A4Y8Q666"/>
<evidence type="ECO:0000256" key="6">
    <source>
        <dbReference type="SAM" id="SignalP"/>
    </source>
</evidence>
<name>A0A4Y8Q666_9BACL</name>
<dbReference type="Gene3D" id="2.60.40.10">
    <property type="entry name" value="Immunoglobulins"/>
    <property type="match status" value="1"/>
</dbReference>
<dbReference type="Gene3D" id="2.60.120.260">
    <property type="entry name" value="Galactose-binding domain-like"/>
    <property type="match status" value="2"/>
</dbReference>
<feature type="domain" description="F5/8 type C" evidence="7">
    <location>
        <begin position="862"/>
        <end position="967"/>
    </location>
</feature>
<dbReference type="InterPro" id="IPR059186">
    <property type="entry name" value="SACTE_4363"/>
</dbReference>
<evidence type="ECO:0000256" key="1">
    <source>
        <dbReference type="ARBA" id="ARBA00022729"/>
    </source>
</evidence>
<feature type="signal peptide" evidence="6">
    <location>
        <begin position="1"/>
        <end position="28"/>
    </location>
</feature>
<dbReference type="InterPro" id="IPR013783">
    <property type="entry name" value="Ig-like_fold"/>
</dbReference>
<dbReference type="SUPFAM" id="SSF49785">
    <property type="entry name" value="Galactose-binding domain-like"/>
    <property type="match status" value="2"/>
</dbReference>
<dbReference type="SMART" id="SM00060">
    <property type="entry name" value="FN3"/>
    <property type="match status" value="1"/>
</dbReference>
<evidence type="ECO:0000256" key="3">
    <source>
        <dbReference type="ARBA" id="ARBA00023277"/>
    </source>
</evidence>
<organism evidence="9 10">
    <name type="scientific">Paenibacillus athensensis</name>
    <dbReference type="NCBI Taxonomy" id="1967502"/>
    <lineage>
        <taxon>Bacteria</taxon>
        <taxon>Bacillati</taxon>
        <taxon>Bacillota</taxon>
        <taxon>Bacilli</taxon>
        <taxon>Bacillales</taxon>
        <taxon>Paenibacillaceae</taxon>
        <taxon>Paenibacillus</taxon>
    </lineage>
</organism>
<evidence type="ECO:0000259" key="7">
    <source>
        <dbReference type="PROSITE" id="PS50022"/>
    </source>
</evidence>
<dbReference type="SUPFAM" id="SSF49265">
    <property type="entry name" value="Fibronectin type III"/>
    <property type="match status" value="1"/>
</dbReference>
<evidence type="ECO:0000313" key="9">
    <source>
        <dbReference type="EMBL" id="TFE89306.1"/>
    </source>
</evidence>
<evidence type="ECO:0000259" key="8">
    <source>
        <dbReference type="PROSITE" id="PS50853"/>
    </source>
</evidence>
<accession>A0A4Y8Q666</accession>
<gene>
    <name evidence="9" type="ORF">B5M42_07575</name>
</gene>
<feature type="domain" description="Fibronectin type-III" evidence="8">
    <location>
        <begin position="614"/>
        <end position="699"/>
    </location>
</feature>
<keyword evidence="2" id="KW-0378">Hydrolase</keyword>
<keyword evidence="3" id="KW-0119">Carbohydrate metabolism</keyword>
<feature type="chain" id="PRO_5021398310" description="Coagulation factor 5/8 type domain protein" evidence="6">
    <location>
        <begin position="29"/>
        <end position="967"/>
    </location>
</feature>
<dbReference type="GO" id="GO:0016798">
    <property type="term" value="F:hydrolase activity, acting on glycosyl bonds"/>
    <property type="evidence" value="ECO:0007669"/>
    <property type="project" value="UniProtKB-KW"/>
</dbReference>
<dbReference type="PROSITE" id="PS50022">
    <property type="entry name" value="FA58C_3"/>
    <property type="match status" value="2"/>
</dbReference>
<sequence length="967" mass="101707">MLKKALTSLSTLVVTVSLLTAPAGVSQAATPISNANSTIFGPNVYVFDSSMAYGDIQNTANSVFSAQESSQFGNQRTALLFKPGSYSNTVRVGFYTQVAGLGQNPDDVTINGGVNADAQWDNANSTLNFWRSIENISVNPTSSSAHVSSGTAQWAVSQAAPMRRVHIKGNLFLFDFDNGWNAGWASGGFNADTVVDGKITPASQQQWISRNSKYGSWANGVWNMVFVGDQTPPSGAFPNPPYTVVDQTPVMREKPYLYTDNSGNFNVFVPSLQTNKKGVTWATGATPGTAIPISQFYIAQPGVSAATLNSQLSQGKNLIFTPGIYHLSDTLQVTHANTVVMGLGFATLIPDTGKNVISVADVDGVSIAGLIFDAGANGSPALLQVGPAGSAASHATNPTALYDLSFRVGGAVNGKTDTSLLINSNDVIGDDLWIWRADHGAGAGWSSNTDKNGLVVNGGNVTMYGLFNEHHQEYQTLWNGNGGRVYFYQSEIPYDVPNQASWMSKNNTVNGYASYKVADNVTSHEAWGVGVYSFFRDAAVKLNSAIEVPDVQGVNIHHMTTIWLSGMTGSEISHVINNTGSPVYANSPSTAMRQTVSEFAGSGTPSGDTVPPTAPTGLTATAASSTAVQLAWSASTDNVGVSQYVIYRNGAPIATTAATSYQDSGLTPSTSYSYTVVAKDAAGNTSSSSNTATAVTSSGALTALDRSNWTLTTSPVNSTPANMIDGSLTTRWTSGKAQAAGQSVTIDMGSAQNFSQVVMDATNSSNDYARGYEIYVSGDGVNWGSAVASGSGSGAVITANFAAKTARYIKIVQTGTDSHWWSIAELNVYGQSGTPTQPTALARTGWTAVTNPVNGTPGYLFDADMSTRWTTGKNMAAGQSIVVDMTATRTFNRVVMDSTGSNNDYARGYEIYVSADGVNWGSAVASGTGTGPVVAADFTMQSARYLKVVQTGTASNWWSVRELNVYQ</sequence>
<dbReference type="GO" id="GO:0000272">
    <property type="term" value="P:polysaccharide catabolic process"/>
    <property type="evidence" value="ECO:0007669"/>
    <property type="project" value="UniProtKB-KW"/>
</dbReference>
<dbReference type="Pfam" id="PF00041">
    <property type="entry name" value="fn3"/>
    <property type="match status" value="1"/>
</dbReference>
<dbReference type="PROSITE" id="PS50853">
    <property type="entry name" value="FN3"/>
    <property type="match status" value="1"/>
</dbReference>
<keyword evidence="1 6" id="KW-0732">Signal</keyword>